<dbReference type="EMBL" id="PKMC02000005">
    <property type="protein sequence ID" value="MEO9178008.1"/>
    <property type="molecule type" value="Genomic_DNA"/>
</dbReference>
<feature type="transmembrane region" description="Helical" evidence="8">
    <location>
        <begin position="149"/>
        <end position="167"/>
    </location>
</feature>
<proteinExistence type="inferred from homology"/>
<evidence type="ECO:0000256" key="5">
    <source>
        <dbReference type="ARBA" id="ARBA00022692"/>
    </source>
</evidence>
<keyword evidence="4" id="KW-1003">Cell membrane</keyword>
<reference evidence="10" key="2">
    <citation type="submission" date="2017-12" db="EMBL/GenBank/DDBJ databases">
        <authorList>
            <person name="Thomas-White K."/>
            <person name="Wolfe A.J."/>
        </authorList>
    </citation>
    <scope>NUCLEOTIDE SEQUENCE</scope>
    <source>
        <strain evidence="10">UMB0138</strain>
    </source>
</reference>
<dbReference type="GO" id="GO:1903785">
    <property type="term" value="P:L-valine transmembrane transport"/>
    <property type="evidence" value="ECO:0007669"/>
    <property type="project" value="TreeGrafter"/>
</dbReference>
<dbReference type="InterPro" id="IPR011606">
    <property type="entry name" value="Brnchd-chn_aa_trnsp_permease"/>
</dbReference>
<evidence type="ECO:0000313" key="13">
    <source>
        <dbReference type="Proteomes" id="UP000778864"/>
    </source>
</evidence>
<dbReference type="Proteomes" id="UP000234197">
    <property type="component" value="Unassembled WGS sequence"/>
</dbReference>
<evidence type="ECO:0000256" key="2">
    <source>
        <dbReference type="ARBA" id="ARBA00010735"/>
    </source>
</evidence>
<feature type="transmembrane region" description="Helical" evidence="8">
    <location>
        <begin position="197"/>
        <end position="213"/>
    </location>
</feature>
<keyword evidence="3" id="KW-0813">Transport</keyword>
<reference evidence="9" key="3">
    <citation type="submission" date="2021-02" db="EMBL/GenBank/DDBJ databases">
        <title>Infant gut strain persistence is associated with maternal origin, phylogeny, and functional potential including surface adhesion and iron acquisition.</title>
        <authorList>
            <person name="Lou Y.C."/>
        </authorList>
    </citation>
    <scope>NUCLEOTIDE SEQUENCE</scope>
    <source>
        <strain evidence="9">L3_108_031G1_dasL3_108_031G1_concoct_20</strain>
    </source>
</reference>
<keyword evidence="12" id="KW-1185">Reference proteome</keyword>
<gene>
    <name evidence="10" type="ORF">CYJ21_003495</name>
    <name evidence="9" type="ORF">KHZ90_06765</name>
    <name evidence="11" type="ORF">RDV51_08390</name>
</gene>
<evidence type="ECO:0000313" key="10">
    <source>
        <dbReference type="EMBL" id="MEO9178008.1"/>
    </source>
</evidence>
<name>A0A2I1THH8_VEIPA</name>
<comment type="subcellular location">
    <subcellularLocation>
        <location evidence="1">Cell membrane</location>
        <topology evidence="1">Multi-pass membrane protein</topology>
    </subcellularLocation>
</comment>
<dbReference type="Proteomes" id="UP000778864">
    <property type="component" value="Unassembled WGS sequence"/>
</dbReference>
<feature type="transmembrane region" description="Helical" evidence="8">
    <location>
        <begin position="122"/>
        <end position="143"/>
    </location>
</feature>
<feature type="transmembrane region" description="Helical" evidence="8">
    <location>
        <begin position="174"/>
        <end position="191"/>
    </location>
</feature>
<dbReference type="RefSeq" id="WP_004694895.1">
    <property type="nucleotide sequence ID" value="NZ_CALLTU010000005.1"/>
</dbReference>
<dbReference type="PANTHER" id="PTHR34979">
    <property type="entry name" value="INNER MEMBRANE PROTEIN YGAZ"/>
    <property type="match status" value="1"/>
</dbReference>
<accession>A0A2I1THH8</accession>
<reference evidence="12" key="1">
    <citation type="submission" date="2017-12" db="EMBL/GenBank/DDBJ databases">
        <title>Phylogenetic diversity of female urinary microbiome.</title>
        <authorList>
            <person name="Thomas-White K."/>
            <person name="Wolfe A.J."/>
        </authorList>
    </citation>
    <scope>NUCLEOTIDE SEQUENCE [LARGE SCALE GENOMIC DNA]</scope>
    <source>
        <strain evidence="12">UMB0138</strain>
    </source>
</reference>
<keyword evidence="7 8" id="KW-0472">Membrane</keyword>
<keyword evidence="6 8" id="KW-1133">Transmembrane helix</keyword>
<evidence type="ECO:0000256" key="3">
    <source>
        <dbReference type="ARBA" id="ARBA00022448"/>
    </source>
</evidence>
<dbReference type="Pfam" id="PF03591">
    <property type="entry name" value="AzlC"/>
    <property type="match status" value="1"/>
</dbReference>
<evidence type="ECO:0000313" key="11">
    <source>
        <dbReference type="EMBL" id="WMS19442.1"/>
    </source>
</evidence>
<dbReference type="PANTHER" id="PTHR34979:SF1">
    <property type="entry name" value="INNER MEMBRANE PROTEIN YGAZ"/>
    <property type="match status" value="1"/>
</dbReference>
<evidence type="ECO:0000256" key="8">
    <source>
        <dbReference type="SAM" id="Phobius"/>
    </source>
</evidence>
<reference evidence="11" key="4">
    <citation type="submission" date="2023-08" db="EMBL/GenBank/DDBJ databases">
        <title>Veillonella_parvula_DSM 2007_complete_genome_hifiasm_Zymo_Research_D6332.</title>
        <authorList>
            <person name="Damerum A."/>
        </authorList>
    </citation>
    <scope>NUCLEOTIDE SEQUENCE</scope>
    <source>
        <strain evidence="11">DSM 2007</strain>
    </source>
</reference>
<reference evidence="10 12" key="5">
    <citation type="submission" date="2024-04" db="EMBL/GenBank/DDBJ databases">
        <title>Na.</title>
        <authorList>
            <person name="Choi B."/>
        </authorList>
    </citation>
    <scope>NUCLEOTIDE SEQUENCE [LARGE SCALE GENOMIC DNA]</scope>
    <source>
        <strain evidence="10 12">UMB0138</strain>
    </source>
</reference>
<comment type="similarity">
    <text evidence="2">Belongs to the AzlC family.</text>
</comment>
<organism evidence="9 13">
    <name type="scientific">Veillonella parvula</name>
    <name type="common">Staphylococcus parvulus</name>
    <dbReference type="NCBI Taxonomy" id="29466"/>
    <lineage>
        <taxon>Bacteria</taxon>
        <taxon>Bacillati</taxon>
        <taxon>Bacillota</taxon>
        <taxon>Negativicutes</taxon>
        <taxon>Veillonellales</taxon>
        <taxon>Veillonellaceae</taxon>
        <taxon>Veillonella</taxon>
    </lineage>
</organism>
<evidence type="ECO:0000313" key="12">
    <source>
        <dbReference type="Proteomes" id="UP000234197"/>
    </source>
</evidence>
<dbReference type="EMBL" id="CP133463">
    <property type="protein sequence ID" value="WMS19442.1"/>
    <property type="molecule type" value="Genomic_DNA"/>
</dbReference>
<dbReference type="EMBL" id="JAGZMU010000003">
    <property type="protein sequence ID" value="MBS4893465.1"/>
    <property type="molecule type" value="Genomic_DNA"/>
</dbReference>
<evidence type="ECO:0000256" key="7">
    <source>
        <dbReference type="ARBA" id="ARBA00023136"/>
    </source>
</evidence>
<evidence type="ECO:0000256" key="4">
    <source>
        <dbReference type="ARBA" id="ARBA00022475"/>
    </source>
</evidence>
<sequence length="221" mass="24542">MIPMGLSFLFLGVGFGLYATSQGFPWWTAPVLASTIFAGSMEFVTIGLLMAGFDPVNTFMLTLFVNGRHFFYGLSALQRYVHMGWKWFPTVAWMCDESFAINVSTKLPDDVDEKWFYFHVSWLNYIFWVVSTLVGGLFGDLLASVDLRGIGFVLPGLFIVIFLEMLFNAKSNNIRGLGAVGAVVALAMLLLTGKSLFMLASMGCMLVVCYIAYKWGGVHLD</sequence>
<evidence type="ECO:0000256" key="1">
    <source>
        <dbReference type="ARBA" id="ARBA00004651"/>
    </source>
</evidence>
<dbReference type="Proteomes" id="UP001228955">
    <property type="component" value="Chromosome"/>
</dbReference>
<evidence type="ECO:0000256" key="6">
    <source>
        <dbReference type="ARBA" id="ARBA00022989"/>
    </source>
</evidence>
<dbReference type="GO" id="GO:0005886">
    <property type="term" value="C:plasma membrane"/>
    <property type="evidence" value="ECO:0007669"/>
    <property type="project" value="UniProtKB-SubCell"/>
</dbReference>
<protein>
    <submittedName>
        <fullName evidence="9">AzlC family ABC transporter permease</fullName>
    </submittedName>
</protein>
<dbReference type="AlphaFoldDB" id="A0A2I1THH8"/>
<evidence type="ECO:0000313" key="9">
    <source>
        <dbReference type="EMBL" id="MBS4893465.1"/>
    </source>
</evidence>
<keyword evidence="5 8" id="KW-0812">Transmembrane</keyword>